<keyword evidence="2" id="KW-1185">Reference proteome</keyword>
<sequence length="197" mass="22294">MSHRATITDQILECELAMFLAVPTDQPYRCQQDPESFKLHRRAQFAAWSLATLQSYLADLQQARKNSRNLLAIKYARMENLIPCDNASPVIDTIIAMALDGQKRFIAAYPFLMRGGRPLDKAQDSPGVTSFETYLRGELETYSESTLALLLQDLQELERAGSSLSEATYRHLAAEWGFDSLQALEKTLEEKNKTSDR</sequence>
<protein>
    <recommendedName>
        <fullName evidence="3">DUF4125 family protein</fullName>
    </recommendedName>
</protein>
<proteinExistence type="predicted"/>
<accession>A0A1L3GH76</accession>
<dbReference type="OrthoDB" id="5387164at2"/>
<name>A0A1L3GH76_SYNAC</name>
<organism evidence="1 2">
    <name type="scientific">Syntrophotalea acetylenica</name>
    <name type="common">Pelobacter acetylenicus</name>
    <dbReference type="NCBI Taxonomy" id="29542"/>
    <lineage>
        <taxon>Bacteria</taxon>
        <taxon>Pseudomonadati</taxon>
        <taxon>Thermodesulfobacteriota</taxon>
        <taxon>Desulfuromonadia</taxon>
        <taxon>Desulfuromonadales</taxon>
        <taxon>Syntrophotaleaceae</taxon>
        <taxon>Syntrophotalea</taxon>
    </lineage>
</organism>
<evidence type="ECO:0000313" key="2">
    <source>
        <dbReference type="Proteomes" id="UP000182264"/>
    </source>
</evidence>
<evidence type="ECO:0008006" key="3">
    <source>
        <dbReference type="Google" id="ProtNLM"/>
    </source>
</evidence>
<dbReference type="EMBL" id="CP015518">
    <property type="protein sequence ID" value="APG25292.1"/>
    <property type="molecule type" value="Genomic_DNA"/>
</dbReference>
<dbReference type="AlphaFoldDB" id="A0A1L3GH76"/>
<dbReference type="InterPro" id="IPR025191">
    <property type="entry name" value="DUF4125"/>
</dbReference>
<dbReference type="KEGG" id="pace:A6070_03915"/>
<dbReference type="RefSeq" id="WP_072287142.1">
    <property type="nucleotide sequence ID" value="NZ_CP015455.1"/>
</dbReference>
<evidence type="ECO:0000313" key="1">
    <source>
        <dbReference type="EMBL" id="APG25292.1"/>
    </source>
</evidence>
<reference evidence="1 2" key="1">
    <citation type="journal article" date="2017" name="Genome Announc.">
        <title>Complete Genome Sequences of Two Acetylene-Fermenting Pelobacter acetylenicus Strains.</title>
        <authorList>
            <person name="Sutton J.M."/>
            <person name="Baesman S.M."/>
            <person name="Fierst J.L."/>
            <person name="Poret-Peterson A.T."/>
            <person name="Oremland R.S."/>
            <person name="Dunlap D.S."/>
            <person name="Akob D.M."/>
        </authorList>
    </citation>
    <scope>NUCLEOTIDE SEQUENCE [LARGE SCALE GENOMIC DNA]</scope>
    <source>
        <strain evidence="1 2">DSM 3247</strain>
    </source>
</reference>
<gene>
    <name evidence="1" type="ORF">A7E75_09915</name>
</gene>
<dbReference type="Pfam" id="PF13526">
    <property type="entry name" value="DUF4125"/>
    <property type="match status" value="1"/>
</dbReference>
<dbReference type="Proteomes" id="UP000182264">
    <property type="component" value="Chromosome"/>
</dbReference>
<dbReference type="STRING" id="29542.A6070_03915"/>